<proteinExistence type="predicted"/>
<gene>
    <name evidence="1" type="ORF">TIFTF001_018004</name>
</gene>
<evidence type="ECO:0000313" key="1">
    <source>
        <dbReference type="EMBL" id="GMN48835.1"/>
    </source>
</evidence>
<dbReference type="AlphaFoldDB" id="A0AA88D8V5"/>
<comment type="caution">
    <text evidence="1">The sequence shown here is derived from an EMBL/GenBank/DDBJ whole genome shotgun (WGS) entry which is preliminary data.</text>
</comment>
<dbReference type="Proteomes" id="UP001187192">
    <property type="component" value="Unassembled WGS sequence"/>
</dbReference>
<accession>A0AA88D8V5</accession>
<keyword evidence="2" id="KW-1185">Reference proteome</keyword>
<name>A0AA88D8V5_FICCA</name>
<dbReference type="EMBL" id="BTGU01000029">
    <property type="protein sequence ID" value="GMN48835.1"/>
    <property type="molecule type" value="Genomic_DNA"/>
</dbReference>
<organism evidence="1 2">
    <name type="scientific">Ficus carica</name>
    <name type="common">Common fig</name>
    <dbReference type="NCBI Taxonomy" id="3494"/>
    <lineage>
        <taxon>Eukaryota</taxon>
        <taxon>Viridiplantae</taxon>
        <taxon>Streptophyta</taxon>
        <taxon>Embryophyta</taxon>
        <taxon>Tracheophyta</taxon>
        <taxon>Spermatophyta</taxon>
        <taxon>Magnoliopsida</taxon>
        <taxon>eudicotyledons</taxon>
        <taxon>Gunneridae</taxon>
        <taxon>Pentapetalae</taxon>
        <taxon>rosids</taxon>
        <taxon>fabids</taxon>
        <taxon>Rosales</taxon>
        <taxon>Moraceae</taxon>
        <taxon>Ficeae</taxon>
        <taxon>Ficus</taxon>
    </lineage>
</organism>
<sequence>MASKKEAGSGTGEHWRGADEALGGIGVVGVGRRWRGYRHFTDAKIAGRVDIIC</sequence>
<reference evidence="1" key="1">
    <citation type="submission" date="2023-07" db="EMBL/GenBank/DDBJ databases">
        <title>draft genome sequence of fig (Ficus carica).</title>
        <authorList>
            <person name="Takahashi T."/>
            <person name="Nishimura K."/>
        </authorList>
    </citation>
    <scope>NUCLEOTIDE SEQUENCE</scope>
</reference>
<evidence type="ECO:0000313" key="2">
    <source>
        <dbReference type="Proteomes" id="UP001187192"/>
    </source>
</evidence>
<protein>
    <submittedName>
        <fullName evidence="1">Uncharacterized protein</fullName>
    </submittedName>
</protein>